<dbReference type="Gene3D" id="2.130.10.10">
    <property type="entry name" value="YVTN repeat-like/Quinoprotein amine dehydrogenase"/>
    <property type="match status" value="3"/>
</dbReference>
<dbReference type="InterPro" id="IPR015943">
    <property type="entry name" value="WD40/YVTN_repeat-like_dom_sf"/>
</dbReference>
<evidence type="ECO:0000259" key="4">
    <source>
        <dbReference type="PROSITE" id="PS50837"/>
    </source>
</evidence>
<dbReference type="InterPro" id="IPR011047">
    <property type="entry name" value="Quinoprotein_ADH-like_sf"/>
</dbReference>
<feature type="repeat" description="WD" evidence="3">
    <location>
        <begin position="636"/>
        <end position="670"/>
    </location>
</feature>
<dbReference type="EMBL" id="KN818267">
    <property type="protein sequence ID" value="KIL62753.1"/>
    <property type="molecule type" value="Genomic_DNA"/>
</dbReference>
<dbReference type="SMART" id="SM00320">
    <property type="entry name" value="WD40"/>
    <property type="match status" value="8"/>
</dbReference>
<keyword evidence="1 3" id="KW-0853">WD repeat</keyword>
<accession>A0A0C2X213</accession>
<dbReference type="PANTHER" id="PTHR22847:SF637">
    <property type="entry name" value="WD REPEAT DOMAIN 5B"/>
    <property type="match status" value="1"/>
</dbReference>
<dbReference type="Pfam" id="PF24883">
    <property type="entry name" value="NPHP3_N"/>
    <property type="match status" value="1"/>
</dbReference>
<dbReference type="InterPro" id="IPR056884">
    <property type="entry name" value="NPHP3-like_N"/>
</dbReference>
<dbReference type="GO" id="GO:1990234">
    <property type="term" value="C:transferase complex"/>
    <property type="evidence" value="ECO:0007669"/>
    <property type="project" value="UniProtKB-ARBA"/>
</dbReference>
<dbReference type="Pfam" id="PF00400">
    <property type="entry name" value="WD40"/>
    <property type="match status" value="3"/>
</dbReference>
<evidence type="ECO:0000313" key="6">
    <source>
        <dbReference type="Proteomes" id="UP000054549"/>
    </source>
</evidence>
<gene>
    <name evidence="5" type="ORF">M378DRAFT_108146</name>
</gene>
<dbReference type="SUPFAM" id="SSF50998">
    <property type="entry name" value="Quinoprotein alcohol dehydrogenase-like"/>
    <property type="match status" value="1"/>
</dbReference>
<dbReference type="PANTHER" id="PTHR22847">
    <property type="entry name" value="WD40 REPEAT PROTEIN"/>
    <property type="match status" value="1"/>
</dbReference>
<dbReference type="PROSITE" id="PS50294">
    <property type="entry name" value="WD_REPEATS_REGION"/>
    <property type="match status" value="2"/>
</dbReference>
<sequence>MMDWVTHRGESKMYALSGLAGIGKTTVAYTIATEADKRGLLGASFFFSRDEADRRSAKKFFTTIAYHLCRFNEEFAQAIAGMLVTKDGYSATTGSPQEQLETLILDPLRAIDSSNTPQTLIVVDALDECDDEDAPSVLTGLWRIVQTLPSFKVILTTRPQPLVDNDFSTQGSHKIFHLQDIEEKIVNEDLRLYLQHSFSCEQVRTQLRSRTMEWCASGAQIESLIQASGKLFIMASMAVRYILDRHWTNPASRINTLLDAFAQGHTPFENLVDFYTIILRSAIPADCRDASLINRYQAIVGTILFTHVPLSIYTLARLIGIEVEQIFVVLRQLQSAILVGKDDIPVICHKSFADYITDSTRCMDDNMRIDPKVCHMWITTCCFKIMNQELKYNILRLAKEGLTKEQLQERILQHVRYACVYWGNHLGVANVEDADLLKELAEFIYHHMMHWFEVLSLIEKLDMAHRAIRVALKRLTLKPPSSKLLSDAQRFISKFYETIERSALHTYYSALAFTPADSPLYRLYIKHASHDVCDIKGVPEKWDPLIAHLDHGEYVNNIRFSLDSTMFVSFGEGRGTLKVWDAGTGTPISTIKGSLGGRFAIANDFATIASYKDDTIILYNMNGSEQGVTFTAEAMIHQVAISSENSRVAAGSNDGTLYLWDTGNGKLVGSFDDYQSDSADSHLAFSATGARLAYRSINGVVKLRNGSDGGTIADLNWERGSEEVQLVHVAFSRDGSRIGTLSKSGQLKLWSCQNGKLVGIAKNGLRGHRNLAISADGSLLATGFENIFVYLWDIQGIKTSSPSSNDEASSQVTALALSQDCSQVACGFRDGAIELRETGSSAKQRTAAHWALWGDRKWVEALRFSSDGRQFASCLDDGTIKLWKPDKGKGLPIDASDASEVRVLALSRDCSQLACGFGDGTVELWETSPTKRRIASHHGHLDPVMDVGFRPDGEVFASGSYHGTIKLWNSGDGS</sequence>
<name>A0A0C2X213_AMAMK</name>
<dbReference type="Gene3D" id="3.40.50.300">
    <property type="entry name" value="P-loop containing nucleotide triphosphate hydrolases"/>
    <property type="match status" value="1"/>
</dbReference>
<dbReference type="OrthoDB" id="163438at2759"/>
<evidence type="ECO:0000256" key="3">
    <source>
        <dbReference type="PROSITE-ProRule" id="PRU00221"/>
    </source>
</evidence>
<dbReference type="InterPro" id="IPR027417">
    <property type="entry name" value="P-loop_NTPase"/>
</dbReference>
<proteinExistence type="predicted"/>
<organism evidence="5 6">
    <name type="scientific">Amanita muscaria (strain Koide BX008)</name>
    <dbReference type="NCBI Taxonomy" id="946122"/>
    <lineage>
        <taxon>Eukaryota</taxon>
        <taxon>Fungi</taxon>
        <taxon>Dikarya</taxon>
        <taxon>Basidiomycota</taxon>
        <taxon>Agaricomycotina</taxon>
        <taxon>Agaricomycetes</taxon>
        <taxon>Agaricomycetidae</taxon>
        <taxon>Agaricales</taxon>
        <taxon>Pluteineae</taxon>
        <taxon>Amanitaceae</taxon>
        <taxon>Amanita</taxon>
    </lineage>
</organism>
<dbReference type="HOGENOM" id="CLU_000288_6_0_1"/>
<evidence type="ECO:0000313" key="5">
    <source>
        <dbReference type="EMBL" id="KIL62753.1"/>
    </source>
</evidence>
<feature type="repeat" description="WD" evidence="3">
    <location>
        <begin position="852"/>
        <end position="884"/>
    </location>
</feature>
<dbReference type="InterPro" id="IPR007111">
    <property type="entry name" value="NACHT_NTPase"/>
</dbReference>
<keyword evidence="2" id="KW-0677">Repeat</keyword>
<feature type="repeat" description="WD" evidence="3">
    <location>
        <begin position="937"/>
        <end position="974"/>
    </location>
</feature>
<dbReference type="STRING" id="946122.A0A0C2X213"/>
<evidence type="ECO:0000256" key="2">
    <source>
        <dbReference type="ARBA" id="ARBA00022737"/>
    </source>
</evidence>
<dbReference type="InParanoid" id="A0A0C2X213"/>
<dbReference type="Proteomes" id="UP000054549">
    <property type="component" value="Unassembled WGS sequence"/>
</dbReference>
<dbReference type="PROSITE" id="PS50837">
    <property type="entry name" value="NACHT"/>
    <property type="match status" value="1"/>
</dbReference>
<dbReference type="SUPFAM" id="SSF52540">
    <property type="entry name" value="P-loop containing nucleoside triphosphate hydrolases"/>
    <property type="match status" value="1"/>
</dbReference>
<protein>
    <recommendedName>
        <fullName evidence="4">NACHT domain-containing protein</fullName>
    </recommendedName>
</protein>
<dbReference type="InterPro" id="IPR001680">
    <property type="entry name" value="WD40_rpt"/>
</dbReference>
<dbReference type="AlphaFoldDB" id="A0A0C2X213"/>
<feature type="non-terminal residue" evidence="5">
    <location>
        <position position="974"/>
    </location>
</feature>
<keyword evidence="6" id="KW-1185">Reference proteome</keyword>
<evidence type="ECO:0000256" key="1">
    <source>
        <dbReference type="ARBA" id="ARBA00022574"/>
    </source>
</evidence>
<reference evidence="5 6" key="1">
    <citation type="submission" date="2014-04" db="EMBL/GenBank/DDBJ databases">
        <title>Evolutionary Origins and Diversification of the Mycorrhizal Mutualists.</title>
        <authorList>
            <consortium name="DOE Joint Genome Institute"/>
            <consortium name="Mycorrhizal Genomics Consortium"/>
            <person name="Kohler A."/>
            <person name="Kuo A."/>
            <person name="Nagy L.G."/>
            <person name="Floudas D."/>
            <person name="Copeland A."/>
            <person name="Barry K.W."/>
            <person name="Cichocki N."/>
            <person name="Veneault-Fourrey C."/>
            <person name="LaButti K."/>
            <person name="Lindquist E.A."/>
            <person name="Lipzen A."/>
            <person name="Lundell T."/>
            <person name="Morin E."/>
            <person name="Murat C."/>
            <person name="Riley R."/>
            <person name="Ohm R."/>
            <person name="Sun H."/>
            <person name="Tunlid A."/>
            <person name="Henrissat B."/>
            <person name="Grigoriev I.V."/>
            <person name="Hibbett D.S."/>
            <person name="Martin F."/>
        </authorList>
    </citation>
    <scope>NUCLEOTIDE SEQUENCE [LARGE SCALE GENOMIC DNA]</scope>
    <source>
        <strain evidence="5 6">Koide BX008</strain>
    </source>
</reference>
<dbReference type="PROSITE" id="PS50082">
    <property type="entry name" value="WD_REPEATS_2"/>
    <property type="match status" value="3"/>
</dbReference>
<feature type="domain" description="NACHT" evidence="4">
    <location>
        <begin position="12"/>
        <end position="159"/>
    </location>
</feature>